<gene>
    <name evidence="12" type="ORF">C7382_1204</name>
</gene>
<keyword evidence="5 10" id="KW-0592">Phosphate transport</keyword>
<keyword evidence="6 9" id="KW-0812">Transmembrane</keyword>
<evidence type="ECO:0000256" key="5">
    <source>
        <dbReference type="ARBA" id="ARBA00022592"/>
    </source>
</evidence>
<dbReference type="Proteomes" id="UP000245462">
    <property type="component" value="Unassembled WGS sequence"/>
</dbReference>
<keyword evidence="7 9" id="KW-1133">Transmembrane helix</keyword>
<dbReference type="InterPro" id="IPR000515">
    <property type="entry name" value="MetI-like"/>
</dbReference>
<dbReference type="InterPro" id="IPR035906">
    <property type="entry name" value="MetI-like_sf"/>
</dbReference>
<dbReference type="GO" id="GO:0006817">
    <property type="term" value="P:phosphate ion transport"/>
    <property type="evidence" value="ECO:0007669"/>
    <property type="project" value="UniProtKB-KW"/>
</dbReference>
<evidence type="ECO:0000256" key="1">
    <source>
        <dbReference type="ARBA" id="ARBA00004651"/>
    </source>
</evidence>
<evidence type="ECO:0000256" key="6">
    <source>
        <dbReference type="ARBA" id="ARBA00022692"/>
    </source>
</evidence>
<dbReference type="GeneID" id="94551445"/>
<keyword evidence="3 9" id="KW-0813">Transport</keyword>
<dbReference type="Gene3D" id="3.40.190.10">
    <property type="entry name" value="Periplasmic binding protein-like II"/>
    <property type="match status" value="1"/>
</dbReference>
<dbReference type="Gene3D" id="1.10.3720.10">
    <property type="entry name" value="MetI-like"/>
    <property type="match status" value="1"/>
</dbReference>
<evidence type="ECO:0000256" key="7">
    <source>
        <dbReference type="ARBA" id="ARBA00022989"/>
    </source>
</evidence>
<keyword evidence="13" id="KW-1185">Reference proteome</keyword>
<comment type="similarity">
    <text evidence="2 10">Belongs to the binding-protein-dependent transport system permease family. CysTW subfamily.</text>
</comment>
<evidence type="ECO:0000313" key="13">
    <source>
        <dbReference type="Proteomes" id="UP000245462"/>
    </source>
</evidence>
<organism evidence="12 13">
    <name type="scientific">Porphyromonas loveana</name>
    <dbReference type="NCBI Taxonomy" id="1884669"/>
    <lineage>
        <taxon>Bacteria</taxon>
        <taxon>Pseudomonadati</taxon>
        <taxon>Bacteroidota</taxon>
        <taxon>Bacteroidia</taxon>
        <taxon>Bacteroidales</taxon>
        <taxon>Porphyromonadaceae</taxon>
        <taxon>Porphyromonas</taxon>
    </lineage>
</organism>
<dbReference type="InterPro" id="IPR011864">
    <property type="entry name" value="Phosphate_PstC"/>
</dbReference>
<dbReference type="PANTHER" id="PTHR30425:SF1">
    <property type="entry name" value="PHOSPHATE TRANSPORT SYSTEM PERMEASE PROTEIN PSTC"/>
    <property type="match status" value="1"/>
</dbReference>
<evidence type="ECO:0000256" key="2">
    <source>
        <dbReference type="ARBA" id="ARBA00007069"/>
    </source>
</evidence>
<dbReference type="CDD" id="cd06261">
    <property type="entry name" value="TM_PBP2"/>
    <property type="match status" value="1"/>
</dbReference>
<evidence type="ECO:0000256" key="9">
    <source>
        <dbReference type="RuleBase" id="RU363032"/>
    </source>
</evidence>
<dbReference type="PANTHER" id="PTHR30425">
    <property type="entry name" value="PHOSPHATE TRANSPORT SYSTEM PERMEASE PROTEIN PST"/>
    <property type="match status" value="1"/>
</dbReference>
<dbReference type="EMBL" id="QEKY01000020">
    <property type="protein sequence ID" value="PVZ06987.1"/>
    <property type="molecule type" value="Genomic_DNA"/>
</dbReference>
<feature type="transmembrane region" description="Helical" evidence="9">
    <location>
        <begin position="299"/>
        <end position="324"/>
    </location>
</feature>
<dbReference type="Pfam" id="PF00528">
    <property type="entry name" value="BPD_transp_1"/>
    <property type="match status" value="1"/>
</dbReference>
<feature type="transmembrane region" description="Helical" evidence="9">
    <location>
        <begin position="222"/>
        <end position="243"/>
    </location>
</feature>
<dbReference type="AlphaFoldDB" id="A0A2U1F492"/>
<keyword evidence="4 10" id="KW-1003">Cell membrane</keyword>
<sequence>MRILKTILGRIVEALFTVSGAITSIAILLITVFLFSEGITLFRSPAVEEGYALYRHADNRVQQLSPQDLKQVFDGEVTNWKQLGGDDQEIMLFRIDDLFSIYSEDELGEDYALLPDKIEEVIRANPNIIAFLPQKYAPANNGVVRVIDTGDISLADFFGGTEWMPTALPAPLFGILPLVLGTLLVSLAAIALALPLGLGVAIYLSELASGRVRKILKPAIELLAGIPSVVYGFWGLIVLVPWVQHTFDLAVGETAFTGSLILAIMALPTIITVAQDAMGNTPRAMREASLALGATRWQTIYKVVIPYAKSGISAAVVLGIGRAIGETMAVLMVTGNAAVMPSTYFESVRTIPATIAAELGEVPAGSSHYQALFLLGCILFVITMIISITAEVISKKQPKASV</sequence>
<dbReference type="GO" id="GO:0005886">
    <property type="term" value="C:plasma membrane"/>
    <property type="evidence" value="ECO:0007669"/>
    <property type="project" value="UniProtKB-SubCell"/>
</dbReference>
<feature type="transmembrane region" description="Helical" evidence="9">
    <location>
        <begin position="255"/>
        <end position="278"/>
    </location>
</feature>
<feature type="transmembrane region" description="Helical" evidence="9">
    <location>
        <begin position="172"/>
        <end position="201"/>
    </location>
</feature>
<comment type="function">
    <text evidence="10">Part of the binding-protein-dependent transport system for phosphate; probably responsible for the translocation of the substrate across the membrane.</text>
</comment>
<dbReference type="GO" id="GO:0005315">
    <property type="term" value="F:phosphate transmembrane transporter activity"/>
    <property type="evidence" value="ECO:0007669"/>
    <property type="project" value="InterPro"/>
</dbReference>
<dbReference type="RefSeq" id="WP_116679978.1">
    <property type="nucleotide sequence ID" value="NZ_JBGYUN010000038.1"/>
</dbReference>
<evidence type="ECO:0000256" key="4">
    <source>
        <dbReference type="ARBA" id="ARBA00022475"/>
    </source>
</evidence>
<name>A0A2U1F492_9PORP</name>
<comment type="subcellular location">
    <subcellularLocation>
        <location evidence="1 9">Cell membrane</location>
        <topology evidence="1 9">Multi-pass membrane protein</topology>
    </subcellularLocation>
</comment>
<evidence type="ECO:0000256" key="10">
    <source>
        <dbReference type="RuleBase" id="RU363054"/>
    </source>
</evidence>
<protein>
    <recommendedName>
        <fullName evidence="10">Phosphate transport system permease protein</fullName>
    </recommendedName>
</protein>
<dbReference type="PROSITE" id="PS50928">
    <property type="entry name" value="ABC_TM1"/>
    <property type="match status" value="1"/>
</dbReference>
<feature type="transmembrane region" description="Helical" evidence="9">
    <location>
        <begin position="371"/>
        <end position="393"/>
    </location>
</feature>
<dbReference type="OrthoDB" id="9785113at2"/>
<dbReference type="SUPFAM" id="SSF53850">
    <property type="entry name" value="Periplasmic binding protein-like II"/>
    <property type="match status" value="1"/>
</dbReference>
<accession>A0A2U1F492</accession>
<dbReference type="InterPro" id="IPR051124">
    <property type="entry name" value="Phosphate_Transport_Permease"/>
</dbReference>
<proteinExistence type="inferred from homology"/>
<keyword evidence="8 9" id="KW-0472">Membrane</keyword>
<dbReference type="SUPFAM" id="SSF161098">
    <property type="entry name" value="MetI-like"/>
    <property type="match status" value="1"/>
</dbReference>
<dbReference type="NCBIfam" id="TIGR02138">
    <property type="entry name" value="phosphate_pstC"/>
    <property type="match status" value="1"/>
</dbReference>
<reference evidence="12 13" key="1">
    <citation type="submission" date="2018-04" db="EMBL/GenBank/DDBJ databases">
        <title>Genomic Encyclopedia of Type Strains, Phase IV (KMG-IV): sequencing the most valuable type-strain genomes for metagenomic binning, comparative biology and taxonomic classification.</title>
        <authorList>
            <person name="Goeker M."/>
        </authorList>
    </citation>
    <scope>NUCLEOTIDE SEQUENCE [LARGE SCALE GENOMIC DNA]</scope>
    <source>
        <strain evidence="12 13">DSM 28520</strain>
    </source>
</reference>
<evidence type="ECO:0000313" key="12">
    <source>
        <dbReference type="EMBL" id="PVZ06987.1"/>
    </source>
</evidence>
<comment type="caution">
    <text evidence="12">The sequence shown here is derived from an EMBL/GenBank/DDBJ whole genome shotgun (WGS) entry which is preliminary data.</text>
</comment>
<evidence type="ECO:0000259" key="11">
    <source>
        <dbReference type="PROSITE" id="PS50928"/>
    </source>
</evidence>
<evidence type="ECO:0000256" key="3">
    <source>
        <dbReference type="ARBA" id="ARBA00022448"/>
    </source>
</evidence>
<feature type="domain" description="ABC transmembrane type-1" evidence="11">
    <location>
        <begin position="179"/>
        <end position="390"/>
    </location>
</feature>
<feature type="transmembrane region" description="Helical" evidence="9">
    <location>
        <begin position="12"/>
        <end position="35"/>
    </location>
</feature>
<evidence type="ECO:0000256" key="8">
    <source>
        <dbReference type="ARBA" id="ARBA00023136"/>
    </source>
</evidence>